<gene>
    <name evidence="2" type="ORF">BCV69DRAFT_47970</name>
</gene>
<dbReference type="OrthoDB" id="10687472at2759"/>
<evidence type="ECO:0000313" key="3">
    <source>
        <dbReference type="Proteomes" id="UP000245942"/>
    </source>
</evidence>
<feature type="region of interest" description="Disordered" evidence="1">
    <location>
        <begin position="140"/>
        <end position="174"/>
    </location>
</feature>
<feature type="compositionally biased region" description="Low complexity" evidence="1">
    <location>
        <begin position="518"/>
        <end position="565"/>
    </location>
</feature>
<feature type="region of interest" description="Disordered" evidence="1">
    <location>
        <begin position="361"/>
        <end position="576"/>
    </location>
</feature>
<feature type="compositionally biased region" description="Low complexity" evidence="1">
    <location>
        <begin position="275"/>
        <end position="285"/>
    </location>
</feature>
<dbReference type="RefSeq" id="XP_025346378.1">
    <property type="nucleotide sequence ID" value="XM_025495322.1"/>
</dbReference>
<dbReference type="Proteomes" id="UP000245942">
    <property type="component" value="Unassembled WGS sequence"/>
</dbReference>
<feature type="compositionally biased region" description="Gly residues" evidence="1">
    <location>
        <begin position="642"/>
        <end position="651"/>
    </location>
</feature>
<feature type="region of interest" description="Disordered" evidence="1">
    <location>
        <begin position="1"/>
        <end position="74"/>
    </location>
</feature>
<organism evidence="2 3">
    <name type="scientific">Pseudomicrostroma glucosiphilum</name>
    <dbReference type="NCBI Taxonomy" id="1684307"/>
    <lineage>
        <taxon>Eukaryota</taxon>
        <taxon>Fungi</taxon>
        <taxon>Dikarya</taxon>
        <taxon>Basidiomycota</taxon>
        <taxon>Ustilaginomycotina</taxon>
        <taxon>Exobasidiomycetes</taxon>
        <taxon>Microstromatales</taxon>
        <taxon>Microstromatales incertae sedis</taxon>
        <taxon>Pseudomicrostroma</taxon>
    </lineage>
</organism>
<feature type="region of interest" description="Disordered" evidence="1">
    <location>
        <begin position="601"/>
        <end position="666"/>
    </location>
</feature>
<dbReference type="GeneID" id="37017056"/>
<protein>
    <submittedName>
        <fullName evidence="2">Uncharacterized protein</fullName>
    </submittedName>
</protein>
<feature type="compositionally biased region" description="Polar residues" evidence="1">
    <location>
        <begin position="323"/>
        <end position="338"/>
    </location>
</feature>
<proteinExistence type="predicted"/>
<reference evidence="2 3" key="1">
    <citation type="journal article" date="2018" name="Mol. Biol. Evol.">
        <title>Broad Genomic Sampling Reveals a Smut Pathogenic Ancestry of the Fungal Clade Ustilaginomycotina.</title>
        <authorList>
            <person name="Kijpornyongpan T."/>
            <person name="Mondo S.J."/>
            <person name="Barry K."/>
            <person name="Sandor L."/>
            <person name="Lee J."/>
            <person name="Lipzen A."/>
            <person name="Pangilinan J."/>
            <person name="LaButti K."/>
            <person name="Hainaut M."/>
            <person name="Henrissat B."/>
            <person name="Grigoriev I.V."/>
            <person name="Spatafora J.W."/>
            <person name="Aime M.C."/>
        </authorList>
    </citation>
    <scope>NUCLEOTIDE SEQUENCE [LARGE SCALE GENOMIC DNA]</scope>
    <source>
        <strain evidence="2 3">MCA 4718</strain>
    </source>
</reference>
<feature type="compositionally biased region" description="Low complexity" evidence="1">
    <location>
        <begin position="471"/>
        <end position="503"/>
    </location>
</feature>
<dbReference type="AlphaFoldDB" id="A0A316U301"/>
<keyword evidence="3" id="KW-1185">Reference proteome</keyword>
<accession>A0A316U301</accession>
<dbReference type="EMBL" id="KZ819332">
    <property type="protein sequence ID" value="PWN19218.1"/>
    <property type="molecule type" value="Genomic_DNA"/>
</dbReference>
<feature type="compositionally biased region" description="Low complexity" evidence="1">
    <location>
        <begin position="381"/>
        <end position="400"/>
    </location>
</feature>
<feature type="compositionally biased region" description="Polar residues" evidence="1">
    <location>
        <begin position="38"/>
        <end position="51"/>
    </location>
</feature>
<feature type="compositionally biased region" description="Low complexity" evidence="1">
    <location>
        <begin position="411"/>
        <end position="459"/>
    </location>
</feature>
<name>A0A316U301_9BASI</name>
<evidence type="ECO:0000256" key="1">
    <source>
        <dbReference type="SAM" id="MobiDB-lite"/>
    </source>
</evidence>
<evidence type="ECO:0000313" key="2">
    <source>
        <dbReference type="EMBL" id="PWN19218.1"/>
    </source>
</evidence>
<sequence>MASAVQFPSARPSAGSPSLQLSPSRKAIADKFAELSAHSPSKRTIGTSGRPTSPFKKPLLNTSRGNRREEETAPLKAKVILNQSSNEDVSMTLHLSRGPNTSMAEFDLMGSAEDSFLAEARHLGDETFDKKLLEASPKRGIKRAASVRKSAGPSRIGTSGSTLGLGRPSSKDAADSTISLGLRSLSNTSETSNIFDEQGEESLLYASALLDRAMPGGKSSDKVKMLEALAEYRGEVSARARPHSMIVGSSSKISDTPQVPLTAPLRASVTEGVRARTTSRPSASSEGLARATTSSAARVMVPANSAVHGVPATPRQRVGAGASSETPRTATQVGTTPRSRPPLNASAARMRRLSGLPQLVAEDGSMKPPQAIRAKVTLVGSGAAPASSTSSSSSSLSSSARPRERPHSMIGRPSLGAGAPSSSSSTTARVRDLPSSTATSSRPFPSSSSSPRKVVPRPSEALTGQLTRRPSSAGGARSSNSGSVVSSSSASTGTASAGSSSVRKPPRPFLLGAGTNQSSASTSSSSSSGPTTSAARTAGSSPRKSHIPMPSSSSSQPASASSSMMTGVAKVQQQPQVLSRLPRASLIGSVGAAPVGTLGLIRPGGGSDAPGPVTSTSSAPGEGVRRPRPMSMIARPSIGAGAAPGGGGGVTALGRRVSFGYRKADE</sequence>
<dbReference type="STRING" id="1684307.A0A316U301"/>
<feature type="region of interest" description="Disordered" evidence="1">
    <location>
        <begin position="269"/>
        <end position="344"/>
    </location>
</feature>